<comment type="cofactor">
    <cofactor evidence="2">
        <name>Zn(2+)</name>
        <dbReference type="ChEBI" id="CHEBI:29105"/>
    </cofactor>
</comment>
<dbReference type="NCBIfam" id="TIGR02414">
    <property type="entry name" value="pepN_proteo"/>
    <property type="match status" value="1"/>
</dbReference>
<keyword evidence="8" id="KW-0479">Metal-binding</keyword>
<keyword evidence="9" id="KW-0378">Hydrolase</keyword>
<evidence type="ECO:0000256" key="6">
    <source>
        <dbReference type="ARBA" id="ARBA00022438"/>
    </source>
</evidence>
<dbReference type="SUPFAM" id="SSF63737">
    <property type="entry name" value="Leukotriene A4 hydrolase N-terminal domain"/>
    <property type="match status" value="1"/>
</dbReference>
<dbReference type="InterPro" id="IPR045357">
    <property type="entry name" value="Aminopeptidase_N-like_N"/>
</dbReference>
<comment type="caution">
    <text evidence="17">The sequence shown here is derived from an EMBL/GenBank/DDBJ whole genome shotgun (WGS) entry which is preliminary data.</text>
</comment>
<dbReference type="InterPro" id="IPR012779">
    <property type="entry name" value="Peptidase_M1_pepN"/>
</dbReference>
<evidence type="ECO:0000313" key="17">
    <source>
        <dbReference type="EMBL" id="MCX2976216.1"/>
    </source>
</evidence>
<evidence type="ECO:0000256" key="7">
    <source>
        <dbReference type="ARBA" id="ARBA00022670"/>
    </source>
</evidence>
<dbReference type="InterPro" id="IPR014782">
    <property type="entry name" value="Peptidase_M1_dom"/>
</dbReference>
<dbReference type="InterPro" id="IPR042097">
    <property type="entry name" value="Aminopeptidase_N-like_N_sf"/>
</dbReference>
<keyword evidence="18" id="KW-1185">Reference proteome</keyword>
<evidence type="ECO:0000256" key="9">
    <source>
        <dbReference type="ARBA" id="ARBA00022801"/>
    </source>
</evidence>
<evidence type="ECO:0000256" key="4">
    <source>
        <dbReference type="ARBA" id="ARBA00012564"/>
    </source>
</evidence>
<evidence type="ECO:0000259" key="15">
    <source>
        <dbReference type="Pfam" id="PF17432"/>
    </source>
</evidence>
<dbReference type="Pfam" id="PF17432">
    <property type="entry name" value="DUF3458_C"/>
    <property type="match status" value="1"/>
</dbReference>
<evidence type="ECO:0000256" key="11">
    <source>
        <dbReference type="ARBA" id="ARBA00023049"/>
    </source>
</evidence>
<dbReference type="EC" id="3.4.11.2" evidence="4 12"/>
<keyword evidence="7" id="KW-0645">Protease</keyword>
<dbReference type="PANTHER" id="PTHR46322">
    <property type="entry name" value="PUROMYCIN-SENSITIVE AMINOPEPTIDASE"/>
    <property type="match status" value="1"/>
</dbReference>
<feature type="domain" description="Peptidase M1 membrane alanine aminopeptidase" evidence="13">
    <location>
        <begin position="231"/>
        <end position="442"/>
    </location>
</feature>
<dbReference type="Pfam" id="PF17900">
    <property type="entry name" value="Peptidase_M1_N"/>
    <property type="match status" value="1"/>
</dbReference>
<dbReference type="Gene3D" id="1.10.390.10">
    <property type="entry name" value="Neutral Protease Domain 2"/>
    <property type="match status" value="1"/>
</dbReference>
<dbReference type="Pfam" id="PF01433">
    <property type="entry name" value="Peptidase_M1"/>
    <property type="match status" value="1"/>
</dbReference>
<dbReference type="CDD" id="cd09600">
    <property type="entry name" value="M1_APN"/>
    <property type="match status" value="1"/>
</dbReference>
<dbReference type="Gene3D" id="2.60.40.1840">
    <property type="match status" value="1"/>
</dbReference>
<dbReference type="SUPFAM" id="SSF55486">
    <property type="entry name" value="Metalloproteases ('zincins'), catalytic domain"/>
    <property type="match status" value="1"/>
</dbReference>
<dbReference type="InterPro" id="IPR024601">
    <property type="entry name" value="Peptidase_M1_pepN_C"/>
</dbReference>
<keyword evidence="11" id="KW-0482">Metalloprotease</keyword>
<protein>
    <recommendedName>
        <fullName evidence="5 12">Aminopeptidase N</fullName>
        <ecNumber evidence="4 12">3.4.11.2</ecNumber>
    </recommendedName>
</protein>
<evidence type="ECO:0000259" key="13">
    <source>
        <dbReference type="Pfam" id="PF01433"/>
    </source>
</evidence>
<comment type="catalytic activity">
    <reaction evidence="1">
        <text>Release of an N-terminal amino acid, Xaa-|-Yaa- from a peptide, amide or arylamide. Xaa is preferably Ala, but may be most amino acids including Pro (slow action). When a terminal hydrophobic residue is followed by a prolyl residue, the two may be released as an intact Xaa-Pro dipeptide.</text>
        <dbReference type="EC" id="3.4.11.2"/>
    </reaction>
</comment>
<name>A0ABT3T300_9GAMM</name>
<dbReference type="PRINTS" id="PR00756">
    <property type="entry name" value="ALADIPTASE"/>
</dbReference>
<evidence type="ECO:0000256" key="1">
    <source>
        <dbReference type="ARBA" id="ARBA00000098"/>
    </source>
</evidence>
<gene>
    <name evidence="17" type="ORF">EYC82_02450</name>
</gene>
<organism evidence="17 18">
    <name type="scientific">Candidatus Marimicrobium litorale</name>
    <dbReference type="NCBI Taxonomy" id="2518991"/>
    <lineage>
        <taxon>Bacteria</taxon>
        <taxon>Pseudomonadati</taxon>
        <taxon>Pseudomonadota</taxon>
        <taxon>Gammaproteobacteria</taxon>
        <taxon>Cellvibrionales</taxon>
        <taxon>Halieaceae</taxon>
        <taxon>Marimicrobium</taxon>
    </lineage>
</organism>
<accession>A0ABT3T300</accession>
<comment type="similarity">
    <text evidence="3">Belongs to the peptidase M1 family.</text>
</comment>
<evidence type="ECO:0000256" key="2">
    <source>
        <dbReference type="ARBA" id="ARBA00001947"/>
    </source>
</evidence>
<dbReference type="Pfam" id="PF11940">
    <property type="entry name" value="DUF3458"/>
    <property type="match status" value="1"/>
</dbReference>
<keyword evidence="10" id="KW-0862">Zinc</keyword>
<evidence type="ECO:0000256" key="5">
    <source>
        <dbReference type="ARBA" id="ARBA00015611"/>
    </source>
</evidence>
<evidence type="ECO:0000256" key="10">
    <source>
        <dbReference type="ARBA" id="ARBA00022833"/>
    </source>
</evidence>
<reference evidence="17" key="1">
    <citation type="submission" date="2019-02" db="EMBL/GenBank/DDBJ databases">
        <authorList>
            <person name="Li S.-H."/>
        </authorList>
    </citation>
    <scope>NUCLEOTIDE SEQUENCE</scope>
    <source>
        <strain evidence="17">IMCC11814</strain>
    </source>
</reference>
<dbReference type="InterPro" id="IPR027268">
    <property type="entry name" value="Peptidase_M4/M1_CTD_sf"/>
</dbReference>
<dbReference type="Gene3D" id="2.60.40.1730">
    <property type="entry name" value="tricorn interacting facor f3 domain"/>
    <property type="match status" value="1"/>
</dbReference>
<dbReference type="InterPro" id="IPR038438">
    <property type="entry name" value="PepN_Ig-like_sf"/>
</dbReference>
<keyword evidence="6 17" id="KW-0031">Aminopeptidase</keyword>
<dbReference type="EMBL" id="SHNO01000001">
    <property type="protein sequence ID" value="MCX2976216.1"/>
    <property type="molecule type" value="Genomic_DNA"/>
</dbReference>
<evidence type="ECO:0000259" key="16">
    <source>
        <dbReference type="Pfam" id="PF17900"/>
    </source>
</evidence>
<evidence type="ECO:0000313" key="18">
    <source>
        <dbReference type="Proteomes" id="UP001143304"/>
    </source>
</evidence>
<evidence type="ECO:0000256" key="12">
    <source>
        <dbReference type="NCBIfam" id="TIGR02414"/>
    </source>
</evidence>
<dbReference type="Gene3D" id="3.30.2010.30">
    <property type="match status" value="1"/>
</dbReference>
<evidence type="ECO:0000256" key="3">
    <source>
        <dbReference type="ARBA" id="ARBA00010136"/>
    </source>
</evidence>
<sequence length="883" mass="99416">MRDGSPGTVYLKDYRPSDFMITRTELYFDLHDESVVVSSRLHLQRSHSSQRDAPLRLHGEELELVNLALDGTQLHEGDYWFEGDVLVVERLPDECVLDCTTQIKPQENTSLSGLYRSRGLYCTQCEAEGFRRITYYLDRPDVMSVFCVTVEADSDSYPVLLSNGNPGETEMLDGGRHRVVWNDPHPKPSYLFALVAGDLRCVQDTFTTAGGRAVILNIHVEEKDLDKCEHAMRSLQEAMRWDEVAYGCEYDLDVFNIVAVDDFNMGAMENKGLNIFNTACVLCNPEITTDLGFQRVEAIVAHEYFHNWSGNRVTCRDWFQLSLKEGFTVFRDGQFSSDMGSSTVKRVADANLMRTAQFAEDAGPMSHPIRPESFMEINNFYTLTVYEKGAEVVRMIHTLLGAERFRAGSDLYFQRYDGQAATCENFIGAMEEGGGIDLAQFRNWYSQAGTPEVTVSDAFDEQTGCYTLTVEQSCPATPGQREKAPFVIPLAMGLLGEQGNLPLRLQGAVDENDAPCHRVLVVDQPKQSYVFEGIKRRPVPSLLRGFSAPVRLHYNYSQDDLCALMRRDGDGFARWDAAQALSIDTIVRAEQAMLAGHSPTVDDCVADAWRYLLDDPALDPAMVAEMMHLPAEDYLAELASQAAGANVDAIHQAREVVQKVLGERLQTSFRLAYDRLEIKQSYAPDASQIARRSLRNTCLSYLVSSDRKNMQLATLQYQVAGNMTDRLAALKSVAFYGEDGLRDTMLDDFYENWREESLVVNQWLQVQAMIPDDRALARVQRLMSHEAFDLRNPNKVRALVGAFTTLNPVNFHRVDASGYRLLADTVLELNTVNPQIAARLLAPLTRWRNYAGRQDLMRSELERLAAAKTLSPDVYEVVTKSLE</sequence>
<evidence type="ECO:0000256" key="8">
    <source>
        <dbReference type="ARBA" id="ARBA00022723"/>
    </source>
</evidence>
<dbReference type="GO" id="GO:0004177">
    <property type="term" value="F:aminopeptidase activity"/>
    <property type="evidence" value="ECO:0007669"/>
    <property type="project" value="UniProtKB-KW"/>
</dbReference>
<dbReference type="Proteomes" id="UP001143304">
    <property type="component" value="Unassembled WGS sequence"/>
</dbReference>
<feature type="domain" description="Aminopeptidase N-like N-terminal" evidence="16">
    <location>
        <begin position="100"/>
        <end position="191"/>
    </location>
</feature>
<dbReference type="Gene3D" id="1.25.50.10">
    <property type="entry name" value="Peptidase M1, alanyl aminopeptidase, C-terminal domain"/>
    <property type="match status" value="1"/>
</dbReference>
<dbReference type="InterPro" id="IPR001930">
    <property type="entry name" value="Peptidase_M1"/>
</dbReference>
<feature type="domain" description="Peptidase M1 alanyl aminopeptidase C-terminal" evidence="15">
    <location>
        <begin position="559"/>
        <end position="883"/>
    </location>
</feature>
<dbReference type="InterPro" id="IPR035414">
    <property type="entry name" value="Peptidase_M1_pepN_Ig-like"/>
</dbReference>
<proteinExistence type="inferred from homology"/>
<feature type="domain" description="Peptidase M1 alanyl aminopeptidase Ig-like fold" evidence="14">
    <location>
        <begin position="449"/>
        <end position="555"/>
    </location>
</feature>
<dbReference type="InterPro" id="IPR037144">
    <property type="entry name" value="Peptidase_M1_pepN_C_sf"/>
</dbReference>
<dbReference type="PANTHER" id="PTHR46322:SF1">
    <property type="entry name" value="PUROMYCIN-SENSITIVE AMINOPEPTIDASE"/>
    <property type="match status" value="1"/>
</dbReference>
<evidence type="ECO:0000259" key="14">
    <source>
        <dbReference type="Pfam" id="PF11940"/>
    </source>
</evidence>